<dbReference type="Proteomes" id="UP000198889">
    <property type="component" value="Unassembled WGS sequence"/>
</dbReference>
<name>A0A1G4SBZ9_9HYPH</name>
<proteinExistence type="predicted"/>
<dbReference type="EMBL" id="FMTP01000003">
    <property type="protein sequence ID" value="SCW66558.1"/>
    <property type="molecule type" value="Genomic_DNA"/>
</dbReference>
<dbReference type="AlphaFoldDB" id="A0A1G4SBZ9"/>
<dbReference type="RefSeq" id="WP_091438985.1">
    <property type="nucleotide sequence ID" value="NZ_FMTP01000003.1"/>
</dbReference>
<accession>A0A1G4SBZ9</accession>
<evidence type="ECO:0000313" key="1">
    <source>
        <dbReference type="EMBL" id="SCW66558.1"/>
    </source>
</evidence>
<protein>
    <submittedName>
        <fullName evidence="1">Uncharacterized protein</fullName>
    </submittedName>
</protein>
<evidence type="ECO:0000313" key="2">
    <source>
        <dbReference type="Proteomes" id="UP000198889"/>
    </source>
</evidence>
<dbReference type="STRING" id="177413.SAMN05660859_2087"/>
<reference evidence="2" key="1">
    <citation type="submission" date="2016-10" db="EMBL/GenBank/DDBJ databases">
        <authorList>
            <person name="Varghese N."/>
            <person name="Submissions S."/>
        </authorList>
    </citation>
    <scope>NUCLEOTIDE SEQUENCE [LARGE SCALE GENOMIC DNA]</scope>
    <source>
        <strain evidence="2">CGMCC 1.1761</strain>
    </source>
</reference>
<keyword evidence="2" id="KW-1185">Reference proteome</keyword>
<gene>
    <name evidence="1" type="ORF">SAMN05660859_2087</name>
</gene>
<organism evidence="1 2">
    <name type="scientific">Ancylobacter rudongensis</name>
    <dbReference type="NCBI Taxonomy" id="177413"/>
    <lineage>
        <taxon>Bacteria</taxon>
        <taxon>Pseudomonadati</taxon>
        <taxon>Pseudomonadota</taxon>
        <taxon>Alphaproteobacteria</taxon>
        <taxon>Hyphomicrobiales</taxon>
        <taxon>Xanthobacteraceae</taxon>
        <taxon>Ancylobacter</taxon>
    </lineage>
</organism>
<sequence length="205" mass="21966">MSLAIVVAGCWSGGAIAMPLPEAFTVEAKVGLLWHNRETVKQAGGRPKLRSFTSDETATFRLFRVGKQLVVSMPDFGSGAVFTEGKERVKNAFRVGDGQYACKKLDQEAGAVGQTCFMYQTQGDTLVLSQRYIGDVYESTGEYEKVFRIRVAAGDCTASLASGRSQLSHDGGGMIALPGMQGSETVATAQFNGSSCRLLKGRKAF</sequence>